<dbReference type="InterPro" id="IPR036312">
    <property type="entry name" value="Bifun_inhib/LTP/seed_sf"/>
</dbReference>
<proteinExistence type="predicted"/>
<dbReference type="InterPro" id="IPR016140">
    <property type="entry name" value="Bifunc_inhib/LTP/seed_store"/>
</dbReference>
<evidence type="ECO:0000256" key="3">
    <source>
        <dbReference type="SAM" id="SignalP"/>
    </source>
</evidence>
<protein>
    <recommendedName>
        <fullName evidence="4">Bifunctional inhibitor/plant lipid transfer protein/seed storage helical domain-containing protein</fullName>
    </recommendedName>
</protein>
<feature type="chain" id="PRO_5027708545" description="Bifunctional inhibitor/plant lipid transfer protein/seed storage helical domain-containing protein" evidence="3">
    <location>
        <begin position="26"/>
        <end position="175"/>
    </location>
</feature>
<dbReference type="SMART" id="SM00499">
    <property type="entry name" value="AAI"/>
    <property type="match status" value="1"/>
</dbReference>
<reference evidence="5" key="1">
    <citation type="journal article" date="2013" name="J. Plant Res.">
        <title>Effect of fungi and light on seed germination of three Opuntia species from semiarid lands of central Mexico.</title>
        <authorList>
            <person name="Delgado-Sanchez P."/>
            <person name="Jimenez-Bremont J.F."/>
            <person name="Guerrero-Gonzalez Mde L."/>
            <person name="Flores J."/>
        </authorList>
    </citation>
    <scope>NUCLEOTIDE SEQUENCE</scope>
    <source>
        <tissue evidence="5">Cladode</tissue>
    </source>
</reference>
<accession>A0A7C8YQI3</accession>
<feature type="compositionally biased region" description="Gly residues" evidence="2">
    <location>
        <begin position="50"/>
        <end position="83"/>
    </location>
</feature>
<evidence type="ECO:0000256" key="2">
    <source>
        <dbReference type="SAM" id="MobiDB-lite"/>
    </source>
</evidence>
<dbReference type="CDD" id="cd01958">
    <property type="entry name" value="HPS_like"/>
    <property type="match status" value="1"/>
</dbReference>
<organism evidence="5">
    <name type="scientific">Opuntia streptacantha</name>
    <name type="common">Prickly pear cactus</name>
    <name type="synonym">Opuntia cardona</name>
    <dbReference type="NCBI Taxonomy" id="393608"/>
    <lineage>
        <taxon>Eukaryota</taxon>
        <taxon>Viridiplantae</taxon>
        <taxon>Streptophyta</taxon>
        <taxon>Embryophyta</taxon>
        <taxon>Tracheophyta</taxon>
        <taxon>Spermatophyta</taxon>
        <taxon>Magnoliopsida</taxon>
        <taxon>eudicotyledons</taxon>
        <taxon>Gunneridae</taxon>
        <taxon>Pentapetalae</taxon>
        <taxon>Caryophyllales</taxon>
        <taxon>Cactineae</taxon>
        <taxon>Cactaceae</taxon>
        <taxon>Opuntioideae</taxon>
        <taxon>Opuntia</taxon>
    </lineage>
</organism>
<dbReference type="Gene3D" id="1.10.110.10">
    <property type="entry name" value="Plant lipid-transfer and hydrophobic proteins"/>
    <property type="match status" value="1"/>
</dbReference>
<dbReference type="FunFam" id="1.10.110.10:FF:000003">
    <property type="entry name" value="pEARLI1-like lipid transfer protein 1"/>
    <property type="match status" value="1"/>
</dbReference>
<dbReference type="AlphaFoldDB" id="A0A7C8YQI3"/>
<name>A0A7C8YQI3_OPUST</name>
<feature type="domain" description="Bifunctional inhibitor/plant lipid transfer protein/seed storage helical" evidence="4">
    <location>
        <begin position="92"/>
        <end position="174"/>
    </location>
</feature>
<dbReference type="InterPro" id="IPR027923">
    <property type="entry name" value="Hydrophob_seed_dom"/>
</dbReference>
<dbReference type="Pfam" id="PF14547">
    <property type="entry name" value="Hydrophob_seed"/>
    <property type="match status" value="1"/>
</dbReference>
<dbReference type="PROSITE" id="PS51257">
    <property type="entry name" value="PROKAR_LIPOPROTEIN"/>
    <property type="match status" value="1"/>
</dbReference>
<feature type="signal peptide" evidence="3">
    <location>
        <begin position="1"/>
        <end position="25"/>
    </location>
</feature>
<reference evidence="5" key="2">
    <citation type="submission" date="2020-07" db="EMBL/GenBank/DDBJ databases">
        <authorList>
            <person name="Vera ALvarez R."/>
            <person name="Arias-Moreno D.M."/>
            <person name="Jimenez-Jacinto V."/>
            <person name="Jimenez-Bremont J.F."/>
            <person name="Swaminathan K."/>
            <person name="Moose S.P."/>
            <person name="Guerrero-Gonzalez M.L."/>
            <person name="Marino-Ramirez L."/>
            <person name="Landsman D."/>
            <person name="Rodriguez-Kessler M."/>
            <person name="Delgado-Sanchez P."/>
        </authorList>
    </citation>
    <scope>NUCLEOTIDE SEQUENCE</scope>
    <source>
        <tissue evidence="5">Cladode</tissue>
    </source>
</reference>
<evidence type="ECO:0000256" key="1">
    <source>
        <dbReference type="ARBA" id="ARBA00022729"/>
    </source>
</evidence>
<dbReference type="SUPFAM" id="SSF47699">
    <property type="entry name" value="Bifunctional inhibitor/lipid-transfer protein/seed storage 2S albumin"/>
    <property type="match status" value="1"/>
</dbReference>
<dbReference type="EMBL" id="GISG01046404">
    <property type="protein sequence ID" value="MBA4624134.1"/>
    <property type="molecule type" value="Transcribed_RNA"/>
</dbReference>
<evidence type="ECO:0000259" key="4">
    <source>
        <dbReference type="SMART" id="SM00499"/>
    </source>
</evidence>
<feature type="region of interest" description="Disordered" evidence="2">
    <location>
        <begin position="31"/>
        <end position="87"/>
    </location>
</feature>
<sequence length="175" mass="17188">MASKISQSLALFLVLNLLFFSLVSACGECGSSAPKPHKPKPKPSTPYPGTPGGGSPGSGGSPSTGGSSGGNPPTGGSSGGNPPTGGSSSVTCPINALKLGVCANVLSGLLNLTIGTPPRTPCCSLIQGLLDVEAAVCLCTAIRANILGINLNLPISLSLLVNYCGGNVPRGFQCP</sequence>
<dbReference type="PANTHER" id="PTHR31731">
    <property type="match status" value="1"/>
</dbReference>
<dbReference type="InterPro" id="IPR051636">
    <property type="entry name" value="Plant_LTP/defense-related"/>
</dbReference>
<keyword evidence="1 3" id="KW-0732">Signal</keyword>
<evidence type="ECO:0000313" key="5">
    <source>
        <dbReference type="EMBL" id="MBA4624134.1"/>
    </source>
</evidence>